<dbReference type="PANTHER" id="PTHR11830">
    <property type="entry name" value="40S RIBOSOMAL PROTEIN S3A"/>
    <property type="match status" value="1"/>
</dbReference>
<feature type="initiator methionine" description="Removed" evidence="4">
    <location>
        <position position="1"/>
    </location>
</feature>
<sequence>MAVGKNKRTSKGKKGGKKKVTDVFTKKEWYDLKAPKMFLVRNFGKTLVTKTIGKKLATDSLKGRIYEVNLADLNNDEDQAHKKIKLSCDHIINRDCYTDFCGLSITRDKLCSLIRKGYTLIEGHTDVKTLDNYHLRMFCIAFTKKRQNQTKSTCYAQTSQIKKIRKKMVDIMTAEASKVLLKDLVKKFIPESIGKEIEKQCKKIYPLQNVLIRKVKILKRPKLDISKLMELHTDPKEESGKNVNALPESKEATNILTAELKH</sequence>
<reference evidence="5 6" key="1">
    <citation type="submission" date="2013-02" db="EMBL/GenBank/DDBJ databases">
        <title>The Genome Annotation of Plasmodium falciparum Vietnam Oak-Knoll (FVO).</title>
        <authorList>
            <consortium name="The Broad Institute Genome Sequencing Platform"/>
            <consortium name="The Broad Institute Genome Sequencing Center for Infectious Disease"/>
            <person name="Neafsey D."/>
            <person name="Hoffman S."/>
            <person name="Volkman S."/>
            <person name="Rosenthal P."/>
            <person name="Walker B."/>
            <person name="Young S.K."/>
            <person name="Zeng Q."/>
            <person name="Gargeya S."/>
            <person name="Fitzgerald M."/>
            <person name="Haas B."/>
            <person name="Abouelleil A."/>
            <person name="Allen A.W."/>
            <person name="Alvarado L."/>
            <person name="Arachchi H.M."/>
            <person name="Berlin A.M."/>
            <person name="Chapman S.B."/>
            <person name="Gainer-Dewar J."/>
            <person name="Goldberg J."/>
            <person name="Griggs A."/>
            <person name="Gujja S."/>
            <person name="Hansen M."/>
            <person name="Howarth C."/>
            <person name="Imamovic A."/>
            <person name="Ireland A."/>
            <person name="Larimer J."/>
            <person name="McCowan C."/>
            <person name="Murphy C."/>
            <person name="Pearson M."/>
            <person name="Poon T.W."/>
            <person name="Priest M."/>
            <person name="Roberts A."/>
            <person name="Saif S."/>
            <person name="Shea T."/>
            <person name="Sisk P."/>
            <person name="Sykes S."/>
            <person name="Wortman J."/>
            <person name="Nusbaum C."/>
            <person name="Birren B."/>
        </authorList>
    </citation>
    <scope>NUCLEOTIDE SEQUENCE [LARGE SCALE GENOMIC DNA]</scope>
    <source>
        <strain evidence="6">Vietnam Oak-Knoll (FVO)</strain>
    </source>
</reference>
<dbReference type="HAMAP" id="MF_03122">
    <property type="entry name" value="Ribosomal_eS1_euk"/>
    <property type="match status" value="1"/>
</dbReference>
<evidence type="ECO:0000256" key="1">
    <source>
        <dbReference type="ARBA" id="ARBA00022490"/>
    </source>
</evidence>
<dbReference type="OrthoDB" id="9834376at2759"/>
<comment type="subunit">
    <text evidence="4">Component of the small ribosomal subunit. Mature ribosomes consist of a small (40S) and a large (60S) subunit. The 40S subunit contains about 33 different proteins and 1 molecule of RNA (18S). The 60S subunit contains about 49 different proteins and 3 molecules of RNA (25S, 5.8S and 5S).</text>
</comment>
<evidence type="ECO:0000256" key="2">
    <source>
        <dbReference type="ARBA" id="ARBA00022980"/>
    </source>
</evidence>
<dbReference type="GO" id="GO:0022627">
    <property type="term" value="C:cytosolic small ribosomal subunit"/>
    <property type="evidence" value="ECO:0007669"/>
    <property type="project" value="UniProtKB-UniRule"/>
</dbReference>
<accession>A0A024VBZ1</accession>
<dbReference type="SMR" id="A0A024VBZ1"/>
<reference evidence="5 6" key="2">
    <citation type="submission" date="2013-02" db="EMBL/GenBank/DDBJ databases">
        <title>The Genome Sequence of Plasmodium falciparum Vietnam Oak-Knoll (FVO).</title>
        <authorList>
            <consortium name="The Broad Institute Genome Sequencing Platform"/>
            <consortium name="The Broad Institute Genome Sequencing Center for Infectious Disease"/>
            <person name="Neafsey D."/>
            <person name="Cheeseman I."/>
            <person name="Volkman S."/>
            <person name="Adams J."/>
            <person name="Walker B."/>
            <person name="Young S.K."/>
            <person name="Zeng Q."/>
            <person name="Gargeya S."/>
            <person name="Fitzgerald M."/>
            <person name="Haas B."/>
            <person name="Abouelleil A."/>
            <person name="Alvarado L."/>
            <person name="Arachchi H.M."/>
            <person name="Berlin A.M."/>
            <person name="Chapman S.B."/>
            <person name="Dewar J."/>
            <person name="Goldberg J."/>
            <person name="Griggs A."/>
            <person name="Gujja S."/>
            <person name="Hansen M."/>
            <person name="Howarth C."/>
            <person name="Imamovic A."/>
            <person name="Larimer J."/>
            <person name="McCowan C."/>
            <person name="Murphy C."/>
            <person name="Neiman D."/>
            <person name="Pearson M."/>
            <person name="Priest M."/>
            <person name="Roberts A."/>
            <person name="Saif S."/>
            <person name="Shea T."/>
            <person name="Sisk P."/>
            <person name="Sykes S."/>
            <person name="Wortman J."/>
            <person name="Nusbaum C."/>
            <person name="Birren B."/>
        </authorList>
    </citation>
    <scope>NUCLEOTIDE SEQUENCE [LARGE SCALE GENOMIC DNA]</scope>
    <source>
        <strain evidence="6">Vietnam Oak-Knoll (FVO)</strain>
    </source>
</reference>
<keyword evidence="2 4" id="KW-0689">Ribosomal protein</keyword>
<evidence type="ECO:0000256" key="3">
    <source>
        <dbReference type="ARBA" id="ARBA00023274"/>
    </source>
</evidence>
<gene>
    <name evidence="5" type="ORF">PFFVO_00605</name>
</gene>
<evidence type="ECO:0000256" key="4">
    <source>
        <dbReference type="HAMAP-Rule" id="MF_03122"/>
    </source>
</evidence>
<dbReference type="EMBL" id="KI925018">
    <property type="protein sequence ID" value="ETW20553.1"/>
    <property type="molecule type" value="Genomic_DNA"/>
</dbReference>
<name>A0A024VBZ1_PLAFA</name>
<dbReference type="GO" id="GO:0003735">
    <property type="term" value="F:structural constituent of ribosome"/>
    <property type="evidence" value="ECO:0007669"/>
    <property type="project" value="UniProtKB-UniRule"/>
</dbReference>
<dbReference type="InterPro" id="IPR001593">
    <property type="entry name" value="Ribosomal_eS1"/>
</dbReference>
<protein>
    <recommendedName>
        <fullName evidence="4">Small ribosomal subunit protein eS1</fullName>
    </recommendedName>
</protein>
<evidence type="ECO:0000313" key="5">
    <source>
        <dbReference type="EMBL" id="ETW20553.1"/>
    </source>
</evidence>
<dbReference type="Proteomes" id="UP000030690">
    <property type="component" value="Unassembled WGS sequence"/>
</dbReference>
<dbReference type="Pfam" id="PF01015">
    <property type="entry name" value="Ribosomal_S3Ae"/>
    <property type="match status" value="1"/>
</dbReference>
<evidence type="ECO:0000313" key="6">
    <source>
        <dbReference type="Proteomes" id="UP000030690"/>
    </source>
</evidence>
<proteinExistence type="inferred from homology"/>
<dbReference type="SMART" id="SM01397">
    <property type="entry name" value="Ribosomal_S3Ae"/>
    <property type="match status" value="1"/>
</dbReference>
<dbReference type="GO" id="GO:0006412">
    <property type="term" value="P:translation"/>
    <property type="evidence" value="ECO:0007669"/>
    <property type="project" value="UniProtKB-UniRule"/>
</dbReference>
<keyword evidence="1 4" id="KW-0963">Cytoplasm</keyword>
<organism evidence="5 6">
    <name type="scientific">Plasmodium falciparum Vietnam Oak-Knoll</name>
    <name type="common">FVO</name>
    <dbReference type="NCBI Taxonomy" id="1036723"/>
    <lineage>
        <taxon>Eukaryota</taxon>
        <taxon>Sar</taxon>
        <taxon>Alveolata</taxon>
        <taxon>Apicomplexa</taxon>
        <taxon>Aconoidasida</taxon>
        <taxon>Haemosporida</taxon>
        <taxon>Plasmodiidae</taxon>
        <taxon>Plasmodium</taxon>
        <taxon>Plasmodium (Laverania)</taxon>
    </lineage>
</organism>
<comment type="similarity">
    <text evidence="4">Belongs to the eukaryotic ribosomal protein eS1 family.</text>
</comment>
<dbReference type="AlphaFoldDB" id="A0A024VBZ1"/>
<dbReference type="InterPro" id="IPR027500">
    <property type="entry name" value="Ribosomal_eS1_euk"/>
</dbReference>
<comment type="subcellular location">
    <subcellularLocation>
        <location evidence="4">Cytoplasm</location>
    </subcellularLocation>
</comment>
<keyword evidence="3 4" id="KW-0687">Ribonucleoprotein</keyword>